<dbReference type="PROSITE" id="PS50932">
    <property type="entry name" value="HTH_LACI_2"/>
    <property type="match status" value="1"/>
</dbReference>
<dbReference type="InterPro" id="IPR046335">
    <property type="entry name" value="LacI/GalR-like_sensor"/>
</dbReference>
<evidence type="ECO:0000256" key="1">
    <source>
        <dbReference type="ARBA" id="ARBA00023015"/>
    </source>
</evidence>
<dbReference type="SMART" id="SM00354">
    <property type="entry name" value="HTH_LACI"/>
    <property type="match status" value="1"/>
</dbReference>
<keyword evidence="6" id="KW-1185">Reference proteome</keyword>
<evidence type="ECO:0000313" key="6">
    <source>
        <dbReference type="Proteomes" id="UP001500751"/>
    </source>
</evidence>
<comment type="caution">
    <text evidence="5">The sequence shown here is derived from an EMBL/GenBank/DDBJ whole genome shotgun (WGS) entry which is preliminary data.</text>
</comment>
<keyword evidence="1" id="KW-0805">Transcription regulation</keyword>
<evidence type="ECO:0000259" key="4">
    <source>
        <dbReference type="PROSITE" id="PS50932"/>
    </source>
</evidence>
<protein>
    <submittedName>
        <fullName evidence="5">LacI family DNA-binding transcriptional regulator</fullName>
    </submittedName>
</protein>
<dbReference type="Pfam" id="PF13377">
    <property type="entry name" value="Peripla_BP_3"/>
    <property type="match status" value="1"/>
</dbReference>
<dbReference type="SUPFAM" id="SSF53822">
    <property type="entry name" value="Periplasmic binding protein-like I"/>
    <property type="match status" value="1"/>
</dbReference>
<dbReference type="EMBL" id="BAAAQN010000065">
    <property type="protein sequence ID" value="GAA2056677.1"/>
    <property type="molecule type" value="Genomic_DNA"/>
</dbReference>
<evidence type="ECO:0000256" key="3">
    <source>
        <dbReference type="ARBA" id="ARBA00023163"/>
    </source>
</evidence>
<feature type="domain" description="HTH lacI-type" evidence="4">
    <location>
        <begin position="17"/>
        <end position="71"/>
    </location>
</feature>
<dbReference type="InterPro" id="IPR028082">
    <property type="entry name" value="Peripla_BP_I"/>
</dbReference>
<dbReference type="RefSeq" id="WP_344670689.1">
    <property type="nucleotide sequence ID" value="NZ_BAAAQN010000065.1"/>
</dbReference>
<reference evidence="5 6" key="1">
    <citation type="journal article" date="2019" name="Int. J. Syst. Evol. Microbiol.">
        <title>The Global Catalogue of Microorganisms (GCM) 10K type strain sequencing project: providing services to taxonomists for standard genome sequencing and annotation.</title>
        <authorList>
            <consortium name="The Broad Institute Genomics Platform"/>
            <consortium name="The Broad Institute Genome Sequencing Center for Infectious Disease"/>
            <person name="Wu L."/>
            <person name="Ma J."/>
        </authorList>
    </citation>
    <scope>NUCLEOTIDE SEQUENCE [LARGE SCALE GENOMIC DNA]</scope>
    <source>
        <strain evidence="5 6">JCM 16014</strain>
    </source>
</reference>
<keyword evidence="3" id="KW-0804">Transcription</keyword>
<gene>
    <name evidence="5" type="ORF">GCM10009839_77340</name>
</gene>
<evidence type="ECO:0000313" key="5">
    <source>
        <dbReference type="EMBL" id="GAA2056677.1"/>
    </source>
</evidence>
<name>A0ABN2VFI3_9ACTN</name>
<dbReference type="GO" id="GO:0003677">
    <property type="term" value="F:DNA binding"/>
    <property type="evidence" value="ECO:0007669"/>
    <property type="project" value="UniProtKB-KW"/>
</dbReference>
<dbReference type="InterPro" id="IPR010982">
    <property type="entry name" value="Lambda_DNA-bd_dom_sf"/>
</dbReference>
<dbReference type="CDD" id="cd06267">
    <property type="entry name" value="PBP1_LacI_sugar_binding-like"/>
    <property type="match status" value="1"/>
</dbReference>
<dbReference type="InterPro" id="IPR000843">
    <property type="entry name" value="HTH_LacI"/>
</dbReference>
<dbReference type="PANTHER" id="PTHR30146">
    <property type="entry name" value="LACI-RELATED TRANSCRIPTIONAL REPRESSOR"/>
    <property type="match status" value="1"/>
</dbReference>
<dbReference type="PANTHER" id="PTHR30146:SF109">
    <property type="entry name" value="HTH-TYPE TRANSCRIPTIONAL REGULATOR GALS"/>
    <property type="match status" value="1"/>
</dbReference>
<sequence>MSPAGGGSGAAGRPKRPTMVDVAREAGVALRTVSRVVNDDPTVGPEYVAKVKAAIAALNFRPDERARQLRTGVTGTIGAAVRRIAEINPALAAIEQTARASGLTLLASSTDFDEARERDILLSMCRQRLDGIIVEPIGENHGYLEAELADGMPVVAMDRPMSGISVDCVMSDNAAGIGMAFHHLHQHGHRRVAYIGDSERVYSGRERAAAFRAALLAHGLPVDGLVHPGEITAERVGAALESVLSGPDPATALITGNTDTTLAVLRRLGPAAASRLGIVGFDEVPLADLLQPALTVVAQDTANIGRTAVELLRARIADPSRPAQRVVVPVAMRVRGSGEVAAPAASAVNAG</sequence>
<keyword evidence="2 5" id="KW-0238">DNA-binding</keyword>
<dbReference type="Gene3D" id="1.10.260.40">
    <property type="entry name" value="lambda repressor-like DNA-binding domains"/>
    <property type="match status" value="1"/>
</dbReference>
<evidence type="ECO:0000256" key="2">
    <source>
        <dbReference type="ARBA" id="ARBA00023125"/>
    </source>
</evidence>
<dbReference type="Pfam" id="PF00356">
    <property type="entry name" value="LacI"/>
    <property type="match status" value="1"/>
</dbReference>
<dbReference type="Proteomes" id="UP001500751">
    <property type="component" value="Unassembled WGS sequence"/>
</dbReference>
<dbReference type="Gene3D" id="3.40.50.2300">
    <property type="match status" value="2"/>
</dbReference>
<accession>A0ABN2VFI3</accession>
<proteinExistence type="predicted"/>
<organism evidence="5 6">
    <name type="scientific">Catenulispora yoronensis</name>
    <dbReference type="NCBI Taxonomy" id="450799"/>
    <lineage>
        <taxon>Bacteria</taxon>
        <taxon>Bacillati</taxon>
        <taxon>Actinomycetota</taxon>
        <taxon>Actinomycetes</taxon>
        <taxon>Catenulisporales</taxon>
        <taxon>Catenulisporaceae</taxon>
        <taxon>Catenulispora</taxon>
    </lineage>
</organism>
<dbReference type="SUPFAM" id="SSF47413">
    <property type="entry name" value="lambda repressor-like DNA-binding domains"/>
    <property type="match status" value="1"/>
</dbReference>
<dbReference type="CDD" id="cd01392">
    <property type="entry name" value="HTH_LacI"/>
    <property type="match status" value="1"/>
</dbReference>